<dbReference type="SUPFAM" id="SSF48726">
    <property type="entry name" value="Immunoglobulin"/>
    <property type="match status" value="1"/>
</dbReference>
<dbReference type="EMBL" id="HG994580">
    <property type="protein sequence ID" value="CAF2766222.1"/>
    <property type="molecule type" value="Genomic_DNA"/>
</dbReference>
<name>A0A7R8CC92_LEPSM</name>
<dbReference type="AlphaFoldDB" id="A0A7R8CC92"/>
<dbReference type="Pfam" id="PF07679">
    <property type="entry name" value="I-set"/>
    <property type="match status" value="1"/>
</dbReference>
<dbReference type="SMART" id="SM00408">
    <property type="entry name" value="IGc2"/>
    <property type="match status" value="1"/>
</dbReference>
<dbReference type="OrthoDB" id="6266590at2759"/>
<protein>
    <submittedName>
        <fullName evidence="1">(salmon louse) hypothetical protein</fullName>
    </submittedName>
</protein>
<accession>A0A7R8CC92</accession>
<dbReference type="PROSITE" id="PS50835">
    <property type="entry name" value="IG_LIKE"/>
    <property type="match status" value="1"/>
</dbReference>
<organism evidence="1 2">
    <name type="scientific">Lepeophtheirus salmonis</name>
    <name type="common">Salmon louse</name>
    <name type="synonym">Caligus salmonis</name>
    <dbReference type="NCBI Taxonomy" id="72036"/>
    <lineage>
        <taxon>Eukaryota</taxon>
        <taxon>Metazoa</taxon>
        <taxon>Ecdysozoa</taxon>
        <taxon>Arthropoda</taxon>
        <taxon>Crustacea</taxon>
        <taxon>Multicrustacea</taxon>
        <taxon>Hexanauplia</taxon>
        <taxon>Copepoda</taxon>
        <taxon>Siphonostomatoida</taxon>
        <taxon>Caligidae</taxon>
        <taxon>Lepeophtheirus</taxon>
    </lineage>
</organism>
<dbReference type="Proteomes" id="UP000675881">
    <property type="component" value="Chromosome 1"/>
</dbReference>
<dbReference type="SUPFAM" id="SSF49265">
    <property type="entry name" value="Fibronectin type III"/>
    <property type="match status" value="1"/>
</dbReference>
<dbReference type="InterPro" id="IPR013098">
    <property type="entry name" value="Ig_I-set"/>
</dbReference>
<sequence length="299" mass="33803">MRICFYLIYAWIWVCIGPVESNLGRSETSATLIFNSGANITLNCQGKSPNRDIAWIQYGKKVLPSNRIRHESDGRLIIHKVFPRDEGLYLCQDRIRTLATWNTPLKNSDVDPPLLKYTLSYRLDGNERSEGVEDDTLSWTECKVSEDENSYTVYNLRSGENVSVMVRTTYDPKEIREAEQETGLLFSEGAPVYDGELHADAQDKINLQQDSFKVWIVALLLFVIVSTSGAIGISLFLIKVRGRSRNDITVETTEEEAMELVPHITLNPSFNIDMLEYIEPEESSINDEDGANLVSLPNG</sequence>
<dbReference type="InterPro" id="IPR036179">
    <property type="entry name" value="Ig-like_dom_sf"/>
</dbReference>
<evidence type="ECO:0000313" key="1">
    <source>
        <dbReference type="EMBL" id="CAF2766222.1"/>
    </source>
</evidence>
<evidence type="ECO:0000313" key="2">
    <source>
        <dbReference type="Proteomes" id="UP000675881"/>
    </source>
</evidence>
<reference evidence="1" key="1">
    <citation type="submission" date="2021-02" db="EMBL/GenBank/DDBJ databases">
        <authorList>
            <person name="Bekaert M."/>
        </authorList>
    </citation>
    <scope>NUCLEOTIDE SEQUENCE</scope>
    <source>
        <strain evidence="1">IoA-00</strain>
    </source>
</reference>
<keyword evidence="2" id="KW-1185">Reference proteome</keyword>
<dbReference type="InterPro" id="IPR003598">
    <property type="entry name" value="Ig_sub2"/>
</dbReference>
<dbReference type="Gene3D" id="2.60.40.10">
    <property type="entry name" value="Immunoglobulins"/>
    <property type="match status" value="2"/>
</dbReference>
<dbReference type="InterPro" id="IPR007110">
    <property type="entry name" value="Ig-like_dom"/>
</dbReference>
<dbReference type="InterPro" id="IPR036116">
    <property type="entry name" value="FN3_sf"/>
</dbReference>
<dbReference type="InterPro" id="IPR013783">
    <property type="entry name" value="Ig-like_fold"/>
</dbReference>
<gene>
    <name evidence="1" type="ORF">LSAA_2181</name>
</gene>
<proteinExistence type="predicted"/>